<reference evidence="8" key="1">
    <citation type="submission" date="2016-10" db="EMBL/GenBank/DDBJ databases">
        <authorList>
            <person name="Varghese N."/>
            <person name="Submissions S."/>
        </authorList>
    </citation>
    <scope>NUCLEOTIDE SEQUENCE [LARGE SCALE GENOMIC DNA]</scope>
    <source>
        <strain evidence="8">DSM 24740</strain>
    </source>
</reference>
<feature type="transmembrane region" description="Helical" evidence="6">
    <location>
        <begin position="381"/>
        <end position="403"/>
    </location>
</feature>
<protein>
    <submittedName>
        <fullName evidence="7">Membrane protein involved in the export of O-antigen and teichoic acid</fullName>
    </submittedName>
</protein>
<keyword evidence="2" id="KW-1003">Cell membrane</keyword>
<comment type="subcellular location">
    <subcellularLocation>
        <location evidence="1">Cell membrane</location>
        <topology evidence="1">Multi-pass membrane protein</topology>
    </subcellularLocation>
</comment>
<keyword evidence="4 6" id="KW-1133">Transmembrane helix</keyword>
<organism evidence="7 8">
    <name type="scientific">Neolewinella agarilytica</name>
    <dbReference type="NCBI Taxonomy" id="478744"/>
    <lineage>
        <taxon>Bacteria</taxon>
        <taxon>Pseudomonadati</taxon>
        <taxon>Bacteroidota</taxon>
        <taxon>Saprospiria</taxon>
        <taxon>Saprospirales</taxon>
        <taxon>Lewinellaceae</taxon>
        <taxon>Neolewinella</taxon>
    </lineage>
</organism>
<proteinExistence type="predicted"/>
<dbReference type="GO" id="GO:0005886">
    <property type="term" value="C:plasma membrane"/>
    <property type="evidence" value="ECO:0007669"/>
    <property type="project" value="UniProtKB-SubCell"/>
</dbReference>
<feature type="transmembrane region" description="Helical" evidence="6">
    <location>
        <begin position="12"/>
        <end position="32"/>
    </location>
</feature>
<evidence type="ECO:0000256" key="1">
    <source>
        <dbReference type="ARBA" id="ARBA00004651"/>
    </source>
</evidence>
<evidence type="ECO:0000256" key="2">
    <source>
        <dbReference type="ARBA" id="ARBA00022475"/>
    </source>
</evidence>
<feature type="transmembrane region" description="Helical" evidence="6">
    <location>
        <begin position="216"/>
        <end position="240"/>
    </location>
</feature>
<evidence type="ECO:0000256" key="5">
    <source>
        <dbReference type="ARBA" id="ARBA00023136"/>
    </source>
</evidence>
<gene>
    <name evidence="7" type="ORF">SAMN05444359_12946</name>
</gene>
<feature type="transmembrane region" description="Helical" evidence="6">
    <location>
        <begin position="356"/>
        <end position="375"/>
    </location>
</feature>
<dbReference type="STRING" id="478744.SAMN05444359_12946"/>
<evidence type="ECO:0000256" key="4">
    <source>
        <dbReference type="ARBA" id="ARBA00022989"/>
    </source>
</evidence>
<name>A0A1H9MJB1_9BACT</name>
<feature type="transmembrane region" description="Helical" evidence="6">
    <location>
        <begin position="171"/>
        <end position="195"/>
    </location>
</feature>
<keyword evidence="8" id="KW-1185">Reference proteome</keyword>
<dbReference type="PANTHER" id="PTHR30250:SF11">
    <property type="entry name" value="O-ANTIGEN TRANSPORTER-RELATED"/>
    <property type="match status" value="1"/>
</dbReference>
<evidence type="ECO:0000313" key="8">
    <source>
        <dbReference type="Proteomes" id="UP000199021"/>
    </source>
</evidence>
<feature type="transmembrane region" description="Helical" evidence="6">
    <location>
        <begin position="141"/>
        <end position="165"/>
    </location>
</feature>
<keyword evidence="3 6" id="KW-0812">Transmembrane</keyword>
<feature type="transmembrane region" description="Helical" evidence="6">
    <location>
        <begin position="81"/>
        <end position="100"/>
    </location>
</feature>
<dbReference type="EMBL" id="FOFB01000029">
    <property type="protein sequence ID" value="SER23718.1"/>
    <property type="molecule type" value="Genomic_DNA"/>
</dbReference>
<keyword evidence="5 6" id="KW-0472">Membrane</keyword>
<accession>A0A1H9MJB1</accession>
<feature type="transmembrane region" description="Helical" evidence="6">
    <location>
        <begin position="38"/>
        <end position="60"/>
    </location>
</feature>
<sequence length="416" mass="46617">MSAAILKKLPVLLEQIVFSGTGFLINIALVKLLDLEQYGLYASIVLVIYFLLGVSQALVVQPMQIHIAKAGKKPSYCLFLFFLKLSLILCFSIICLVVSLADFNFLESGQVYLLPFTAYMVSFLGFDFYRKYFLATGQVKTALSVGLIYTVSTVGFFLLAFWGQYSGGLTTYLYFLVLGYIPALAVATLTYFSGLSLPTKEEIKAYLKVHIVEGQWLLYAAVVQWFSGNLYVMASGLLIGVEALGVLRFVQSLLGLVNILLQTIENYVLPQLSRAYQISLQHCYRAFQSSLGIYQLSVLAGLSLLFLFAEDVLRIAGNASFVPYAYVLRGMVVLYAIIIVAYPIRLLIRVTELNKSYFTAYLVSFLFSLVSYQFLLSHFGVSGAIIGLIINQLILQATWLLVLNKNQFNVWKLYIW</sequence>
<dbReference type="AlphaFoldDB" id="A0A1H9MJB1"/>
<dbReference type="InterPro" id="IPR050833">
    <property type="entry name" value="Poly_Biosynth_Transport"/>
</dbReference>
<evidence type="ECO:0000313" key="7">
    <source>
        <dbReference type="EMBL" id="SER23718.1"/>
    </source>
</evidence>
<dbReference type="Proteomes" id="UP000199021">
    <property type="component" value="Unassembled WGS sequence"/>
</dbReference>
<dbReference type="PANTHER" id="PTHR30250">
    <property type="entry name" value="PST FAMILY PREDICTED COLANIC ACID TRANSPORTER"/>
    <property type="match status" value="1"/>
</dbReference>
<feature type="transmembrane region" description="Helical" evidence="6">
    <location>
        <begin position="290"/>
        <end position="309"/>
    </location>
</feature>
<dbReference type="InParanoid" id="A0A1H9MJB1"/>
<evidence type="ECO:0000256" key="6">
    <source>
        <dbReference type="SAM" id="Phobius"/>
    </source>
</evidence>
<evidence type="ECO:0000256" key="3">
    <source>
        <dbReference type="ARBA" id="ARBA00022692"/>
    </source>
</evidence>
<feature type="transmembrane region" description="Helical" evidence="6">
    <location>
        <begin position="321"/>
        <end position="344"/>
    </location>
</feature>
<feature type="transmembrane region" description="Helical" evidence="6">
    <location>
        <begin position="246"/>
        <end position="269"/>
    </location>
</feature>
<feature type="transmembrane region" description="Helical" evidence="6">
    <location>
        <begin position="112"/>
        <end position="129"/>
    </location>
</feature>